<evidence type="ECO:0000256" key="2">
    <source>
        <dbReference type="SAM" id="Phobius"/>
    </source>
</evidence>
<keyword evidence="4" id="KW-1185">Reference proteome</keyword>
<gene>
    <name evidence="3" type="ORF">AAG747_08565</name>
</gene>
<organism evidence="3 4">
    <name type="scientific">Rapidithrix thailandica</name>
    <dbReference type="NCBI Taxonomy" id="413964"/>
    <lineage>
        <taxon>Bacteria</taxon>
        <taxon>Pseudomonadati</taxon>
        <taxon>Bacteroidota</taxon>
        <taxon>Cytophagia</taxon>
        <taxon>Cytophagales</taxon>
        <taxon>Flammeovirgaceae</taxon>
        <taxon>Rapidithrix</taxon>
    </lineage>
</organism>
<reference evidence="3 4" key="1">
    <citation type="submission" date="2024-04" db="EMBL/GenBank/DDBJ databases">
        <title>Novel genus in family Flammeovirgaceae.</title>
        <authorList>
            <person name="Nguyen T.H."/>
            <person name="Vuong T.Q."/>
            <person name="Le H."/>
            <person name="Kim S.-G."/>
        </authorList>
    </citation>
    <scope>NUCLEOTIDE SEQUENCE [LARGE SCALE GENOMIC DNA]</scope>
    <source>
        <strain evidence="3 4">JCM 23209</strain>
    </source>
</reference>
<accession>A0AAW9S4S5</accession>
<feature type="coiled-coil region" evidence="1">
    <location>
        <begin position="48"/>
        <end position="86"/>
    </location>
</feature>
<dbReference type="RefSeq" id="WP_346820741.1">
    <property type="nucleotide sequence ID" value="NZ_JBDKWZ010000004.1"/>
</dbReference>
<keyword evidence="2" id="KW-1133">Transmembrane helix</keyword>
<evidence type="ECO:0000313" key="4">
    <source>
        <dbReference type="Proteomes" id="UP001403385"/>
    </source>
</evidence>
<keyword evidence="2" id="KW-0472">Membrane</keyword>
<comment type="caution">
    <text evidence="3">The sequence shown here is derived from an EMBL/GenBank/DDBJ whole genome shotgun (WGS) entry which is preliminary data.</text>
</comment>
<evidence type="ECO:0000313" key="3">
    <source>
        <dbReference type="EMBL" id="MEN7547959.1"/>
    </source>
</evidence>
<proteinExistence type="predicted"/>
<sequence>MCNRNSFFNVLLALFVGAFTGIVTAMFLTQDEEEGGGNKLNRILHDINEKLERLVNLGKKELKKMSDRVEDKAEEVMNKGESLSNE</sequence>
<dbReference type="AlphaFoldDB" id="A0AAW9S4S5"/>
<keyword evidence="2" id="KW-0812">Transmembrane</keyword>
<keyword evidence="1" id="KW-0175">Coiled coil</keyword>
<dbReference type="Proteomes" id="UP001403385">
    <property type="component" value="Unassembled WGS sequence"/>
</dbReference>
<protein>
    <recommendedName>
        <fullName evidence="5">YtxH domain-containing protein</fullName>
    </recommendedName>
</protein>
<feature type="transmembrane region" description="Helical" evidence="2">
    <location>
        <begin position="6"/>
        <end position="29"/>
    </location>
</feature>
<evidence type="ECO:0000256" key="1">
    <source>
        <dbReference type="SAM" id="Coils"/>
    </source>
</evidence>
<dbReference type="EMBL" id="JBDKWZ010000004">
    <property type="protein sequence ID" value="MEN7547959.1"/>
    <property type="molecule type" value="Genomic_DNA"/>
</dbReference>
<evidence type="ECO:0008006" key="5">
    <source>
        <dbReference type="Google" id="ProtNLM"/>
    </source>
</evidence>
<name>A0AAW9S4S5_9BACT</name>